<reference evidence="6" key="1">
    <citation type="submission" date="2016-04" db="UniProtKB">
        <authorList>
            <consortium name="WormBaseParasite"/>
        </authorList>
    </citation>
    <scope>IDENTIFICATION</scope>
</reference>
<dbReference type="EMBL" id="UYSG01000451">
    <property type="protein sequence ID" value="VDL19508.1"/>
    <property type="molecule type" value="Genomic_DNA"/>
</dbReference>
<dbReference type="InterPro" id="IPR011009">
    <property type="entry name" value="Kinase-like_dom_sf"/>
</dbReference>
<feature type="repeat" description="WD" evidence="2">
    <location>
        <begin position="1254"/>
        <end position="1295"/>
    </location>
</feature>
<evidence type="ECO:0000256" key="2">
    <source>
        <dbReference type="PROSITE-ProRule" id="PRU00221"/>
    </source>
</evidence>
<evidence type="ECO:0000313" key="5">
    <source>
        <dbReference type="Proteomes" id="UP000274504"/>
    </source>
</evidence>
<protein>
    <submittedName>
        <fullName evidence="6">BEACH domain-containing protein</fullName>
    </submittedName>
</protein>
<sequence>MTKEDGKFIWRFGVKYPNAYLQESKWSSEKSECTFSEALTHICNLDLKSDKELVAANVYRFLHSRADVTNERPNIKVHELVQKAVEVYKELQGDPVVMLNDAELIPHLEGRSLFSIIKYNPVRLKDELTLQYIFYQIICLLECFHSQGIPYLKLTPKNIFVDDLLQVNIAPPSVKKIEDSARLHVDSDLLPENSREIKDSSEFYEILCGWVLRNISNYDYLMYINSLAGRKAGDPTTSAVLPWVTDFSSPFDPDNSNSTQQCLRDLTRTKFRLNKGDHQLDATYLHSIEHGDIFLGETFVPHHLLDMMPNLAYYTYKARQTPLDVLKRYVRSVYRPEEFPASLQRLYATTPEECIPEFFTDCSIFTSIHPDMPDLQLPDWFQGTPSDFLAYHRRVLESDAVSANLHHWIDLTFGYKLIGEAAVTAKNVHLELVSPNPPSNSRVTCLFSLPHPRRVTTSTSPEDLIAIYEEMSDFSSKICISTPPKFGEIEANCSMKPFSIDRLLLSDIEDLACLITEVSVGINICGSIPQIDSVKRTSRLKRAHQFFKMYNSSIPIGFRKPVELILFNNKRDLPLSLIRRCVFRVPPCVIDLYRIQIGLDSRCAMSARLKRLHFRDGPAAGGLLSVFLENLSPLPQRCDCPVGILNVLTPMLERATEEVPICVVNALVSGSLLHLYMIVGERYAVEKYLLPLIKKLMMGNSRLCSRRFVRNLFLSIRLSVFLNTVPTLLANSFISPEYHANSVKFPIAPLQPVEDKSDDSSNAFEKAFLKSFLPTRESGAESSRASVPLIAAVQDSFNWLVTGLGPLATATHLIPPLIATLVRCYHGQEALCPVEVEERATRLNYRIPKCPLPMPVYTSGRILAADLQASGIFRCLERMACHYGVEVITSLYLPFVKSSVELALLTFRNGEKITSEASSIPSWDFDCEARLVASLVFLHQFVSYLPANQLMDNLQEPIISTCLTGALKLSGRLDVCFPSGSVGRLALLCKTLDCIYVLGVRLGFEIVRSQMTELIQLLFSLFDRSVGVLDKPVTFSNPESDYDDCIESEAKSIQEPQTQSSSLFVVKLDRHTSSLTVAKEDSSVAPKESLFISTHLQESSIETDINASLEEQPVEQSSEVTSYRRPSCLKELKSTFTPKMAYMAYIPLCRLAGGSHIESSLYNIDHIHALVKQHEDTVQECNETTGSGDANPRPKVNADYEAKLAASTSVSKPASTHLNGEWITYFRSKVRIPWPSFTPPIQKFKLLHKCLVSFTGHSGAIRSITPLPNNNSFITTSNDRNVNLYSLISAREVYMRRSSRRTTSESSKDISPHRAPQALGAAVSSSSSSGSSSLITPAFTFSGHFRAVIGATYLNFDRLVVSMDSSLLLLWDPVTGQKVAAFASSENSEEMGAGGGWPCVIRGTLSGRLPAKLTALASSSIFRSTILAGDGAGCLLVIDQRVGSGRTAEVLRFTAAMPITSELIVTGSESPPQFGRSSMPLVNYGLENLPDKYALNSPGALKCVASSSESNGTVICGFSSGYISQFDIRTGGVVANWHRSIGFWNLSNLTSLDCIRVASPFSGNGLVSCACQPLQGSLLIAGSPLIPSSSAITGDSSSILIPTVLKFLISCCDNVPLAVDRETVSPFKSVGKVLLHSGQLSAMAALPLAESLLTGSTSGQLSLFY</sequence>
<dbReference type="SUPFAM" id="SSF81837">
    <property type="entry name" value="BEACH domain"/>
    <property type="match status" value="1"/>
</dbReference>
<accession>A0A0R3SBZ4</accession>
<reference evidence="4 5" key="2">
    <citation type="submission" date="2018-11" db="EMBL/GenBank/DDBJ databases">
        <authorList>
            <consortium name="Pathogen Informatics"/>
        </authorList>
    </citation>
    <scope>NUCLEOTIDE SEQUENCE [LARGE SCALE GENOMIC DNA]</scope>
</reference>
<dbReference type="Gene3D" id="2.130.10.10">
    <property type="entry name" value="YVTN repeat-like/Quinoprotein amine dehydrogenase"/>
    <property type="match status" value="1"/>
</dbReference>
<dbReference type="Gene3D" id="1.10.510.10">
    <property type="entry name" value="Transferase(Phosphotransferase) domain 1"/>
    <property type="match status" value="1"/>
</dbReference>
<dbReference type="InterPro" id="IPR015943">
    <property type="entry name" value="WD40/YVTN_repeat-like_dom_sf"/>
</dbReference>
<dbReference type="InterPro" id="IPR036372">
    <property type="entry name" value="BEACH_dom_sf"/>
</dbReference>
<evidence type="ECO:0000256" key="1">
    <source>
        <dbReference type="ARBA" id="ARBA00004419"/>
    </source>
</evidence>
<dbReference type="InterPro" id="IPR036322">
    <property type="entry name" value="WD40_repeat_dom_sf"/>
</dbReference>
<gene>
    <name evidence="4" type="ORF">HDID_LOCUS2047</name>
</gene>
<dbReference type="OrthoDB" id="29306at2759"/>
<dbReference type="Gene3D" id="1.10.1540.10">
    <property type="entry name" value="BEACH domain"/>
    <property type="match status" value="1"/>
</dbReference>
<name>A0A0R3SBZ4_HYMDI</name>
<dbReference type="STRING" id="6216.A0A0R3SBZ4"/>
<evidence type="ECO:0000313" key="6">
    <source>
        <dbReference type="WBParaSite" id="HDID_0000204601-mRNA-1"/>
    </source>
</evidence>
<dbReference type="InterPro" id="IPR001680">
    <property type="entry name" value="WD40_rpt"/>
</dbReference>
<dbReference type="Proteomes" id="UP000274504">
    <property type="component" value="Unassembled WGS sequence"/>
</dbReference>
<evidence type="ECO:0000313" key="4">
    <source>
        <dbReference type="EMBL" id="VDL19508.1"/>
    </source>
</evidence>
<dbReference type="SMART" id="SM01026">
    <property type="entry name" value="Beach"/>
    <property type="match status" value="1"/>
</dbReference>
<dbReference type="PANTHER" id="PTHR46866">
    <property type="entry name" value="GH12955P"/>
    <property type="match status" value="1"/>
</dbReference>
<dbReference type="SMART" id="SM00320">
    <property type="entry name" value="WD40"/>
    <property type="match status" value="4"/>
</dbReference>
<dbReference type="GO" id="GO:0005776">
    <property type="term" value="C:autophagosome"/>
    <property type="evidence" value="ECO:0007669"/>
    <property type="project" value="UniProtKB-SubCell"/>
</dbReference>
<feature type="domain" description="BEACH" evidence="3">
    <location>
        <begin position="195"/>
        <end position="486"/>
    </location>
</feature>
<dbReference type="InterPro" id="IPR000409">
    <property type="entry name" value="BEACH_dom"/>
</dbReference>
<proteinExistence type="predicted"/>
<dbReference type="PANTHER" id="PTHR46866:SF1">
    <property type="entry name" value="GH12955P"/>
    <property type="match status" value="1"/>
</dbReference>
<keyword evidence="2" id="KW-0853">WD repeat</keyword>
<dbReference type="PROSITE" id="PS50082">
    <property type="entry name" value="WD_REPEATS_2"/>
    <property type="match status" value="1"/>
</dbReference>
<evidence type="ECO:0000259" key="3">
    <source>
        <dbReference type="PROSITE" id="PS50197"/>
    </source>
</evidence>
<organism evidence="6">
    <name type="scientific">Hymenolepis diminuta</name>
    <name type="common">Rat tapeworm</name>
    <dbReference type="NCBI Taxonomy" id="6216"/>
    <lineage>
        <taxon>Eukaryota</taxon>
        <taxon>Metazoa</taxon>
        <taxon>Spiralia</taxon>
        <taxon>Lophotrochozoa</taxon>
        <taxon>Platyhelminthes</taxon>
        <taxon>Cestoda</taxon>
        <taxon>Eucestoda</taxon>
        <taxon>Cyclophyllidea</taxon>
        <taxon>Hymenolepididae</taxon>
        <taxon>Hymenolepis</taxon>
    </lineage>
</organism>
<dbReference type="SUPFAM" id="SSF56112">
    <property type="entry name" value="Protein kinase-like (PK-like)"/>
    <property type="match status" value="1"/>
</dbReference>
<comment type="subcellular location">
    <subcellularLocation>
        <location evidence="1">Cytoplasmic vesicle</location>
        <location evidence="1">Autophagosome</location>
    </subcellularLocation>
</comment>
<dbReference type="Gene3D" id="3.30.200.20">
    <property type="entry name" value="Phosphorylase Kinase, domain 1"/>
    <property type="match status" value="1"/>
</dbReference>
<dbReference type="SUPFAM" id="SSF50978">
    <property type="entry name" value="WD40 repeat-like"/>
    <property type="match status" value="1"/>
</dbReference>
<dbReference type="PROSITE" id="PS50197">
    <property type="entry name" value="BEACH"/>
    <property type="match status" value="1"/>
</dbReference>
<dbReference type="WBParaSite" id="HDID_0000204601-mRNA-1">
    <property type="protein sequence ID" value="HDID_0000204601-mRNA-1"/>
    <property type="gene ID" value="HDID_0000204601"/>
</dbReference>
<dbReference type="Pfam" id="PF02138">
    <property type="entry name" value="Beach"/>
    <property type="match status" value="1"/>
</dbReference>